<dbReference type="Pfam" id="PF00632">
    <property type="entry name" value="HECT"/>
    <property type="match status" value="1"/>
</dbReference>
<dbReference type="EMBL" id="CAJOBI010321534">
    <property type="protein sequence ID" value="CAF5185921.1"/>
    <property type="molecule type" value="Genomic_DNA"/>
</dbReference>
<evidence type="ECO:0000313" key="4">
    <source>
        <dbReference type="EMBL" id="CAF5185921.1"/>
    </source>
</evidence>
<dbReference type="PANTHER" id="PTHR46654">
    <property type="entry name" value="E3 UBIQUITIN-PROTEIN LIGASE HECTD3"/>
    <property type="match status" value="1"/>
</dbReference>
<dbReference type="Proteomes" id="UP000676336">
    <property type="component" value="Unassembled WGS sequence"/>
</dbReference>
<organism evidence="4 5">
    <name type="scientific">Rotaria magnacalcarata</name>
    <dbReference type="NCBI Taxonomy" id="392030"/>
    <lineage>
        <taxon>Eukaryota</taxon>
        <taxon>Metazoa</taxon>
        <taxon>Spiralia</taxon>
        <taxon>Gnathifera</taxon>
        <taxon>Rotifera</taxon>
        <taxon>Eurotatoria</taxon>
        <taxon>Bdelloidea</taxon>
        <taxon>Philodinida</taxon>
        <taxon>Philodinidae</taxon>
        <taxon>Rotaria</taxon>
    </lineage>
</organism>
<dbReference type="PROSITE" id="PS50237">
    <property type="entry name" value="HECT"/>
    <property type="match status" value="1"/>
</dbReference>
<dbReference type="AlphaFoldDB" id="A0A8S3HQI3"/>
<keyword evidence="1 2" id="KW-0833">Ubl conjugation pathway</keyword>
<comment type="caution">
    <text evidence="2">Lacks conserved residue(s) required for the propagation of feature annotation.</text>
</comment>
<evidence type="ECO:0000259" key="3">
    <source>
        <dbReference type="PROSITE" id="PS50237"/>
    </source>
</evidence>
<dbReference type="InterPro" id="IPR035983">
    <property type="entry name" value="Hect_E3_ubiquitin_ligase"/>
</dbReference>
<dbReference type="Gene3D" id="3.30.2160.10">
    <property type="entry name" value="Hect, E3 ligase catalytic domain"/>
    <property type="match status" value="1"/>
</dbReference>
<feature type="non-terminal residue" evidence="4">
    <location>
        <position position="1"/>
    </location>
</feature>
<dbReference type="InterPro" id="IPR042469">
    <property type="entry name" value="HECTD3"/>
</dbReference>
<reference evidence="4" key="1">
    <citation type="submission" date="2021-02" db="EMBL/GenBank/DDBJ databases">
        <authorList>
            <person name="Nowell W R."/>
        </authorList>
    </citation>
    <scope>NUCLEOTIDE SEQUENCE</scope>
</reference>
<name>A0A8S3HQI3_9BILA</name>
<dbReference type="InterPro" id="IPR000569">
    <property type="entry name" value="HECT_dom"/>
</dbReference>
<proteinExistence type="predicted"/>
<protein>
    <recommendedName>
        <fullName evidence="3">HECT domain-containing protein</fullName>
    </recommendedName>
</protein>
<dbReference type="PANTHER" id="PTHR46654:SF1">
    <property type="entry name" value="E3 UBIQUITIN-PROTEIN LIGASE HECTD3"/>
    <property type="match status" value="1"/>
</dbReference>
<evidence type="ECO:0000313" key="5">
    <source>
        <dbReference type="Proteomes" id="UP000676336"/>
    </source>
</evidence>
<dbReference type="SMART" id="SM00119">
    <property type="entry name" value="HECTc"/>
    <property type="match status" value="1"/>
</dbReference>
<feature type="domain" description="HECT" evidence="3">
    <location>
        <begin position="70"/>
        <end position="334"/>
    </location>
</feature>
<dbReference type="GO" id="GO:0004842">
    <property type="term" value="F:ubiquitin-protein transferase activity"/>
    <property type="evidence" value="ECO:0007669"/>
    <property type="project" value="InterPro"/>
</dbReference>
<evidence type="ECO:0000256" key="1">
    <source>
        <dbReference type="ARBA" id="ARBA00022786"/>
    </source>
</evidence>
<sequence>KSVFTDKIRAIKSYLSRRRRFKWFEQSLCQTKQNSSSNPTVIFDVLKASIPDSDGQNSLFYQGYEQLHENAHLLCRTRDQRLWRANYIGMHSADQVGPYRDSITGMSSDICSTRLPLFILCPKGRMNIGLNRDQWIPNVFPLNQSIPIEIVKQYRFIGQLMGMAIRNKNYLDLNFPALLWKQLLGEEITVKDIEVIDIQSFAIIKKIESIIAENQPLFDDMNDLRFEIMSSAEYMYELMPDGKAIRVTLNNFKEYCIRYREYHFNEFRRQIEYNRQGICSIVPNSFMAFLTVNELEDAVCGKGHIDIELLKRNTQYSNCKSDTPFIQQFSKILS</sequence>
<accession>A0A8S3HQI3</accession>
<dbReference type="SUPFAM" id="SSF56204">
    <property type="entry name" value="Hect, E3 ligase catalytic domain"/>
    <property type="match status" value="1"/>
</dbReference>
<feature type="non-terminal residue" evidence="4">
    <location>
        <position position="334"/>
    </location>
</feature>
<gene>
    <name evidence="4" type="ORF">SMN809_LOCUS70465</name>
</gene>
<dbReference type="Gene3D" id="3.90.1750.10">
    <property type="entry name" value="Hect, E3 ligase catalytic domains"/>
    <property type="match status" value="1"/>
</dbReference>
<comment type="caution">
    <text evidence="4">The sequence shown here is derived from an EMBL/GenBank/DDBJ whole genome shotgun (WGS) entry which is preliminary data.</text>
</comment>
<evidence type="ECO:0000256" key="2">
    <source>
        <dbReference type="PROSITE-ProRule" id="PRU00104"/>
    </source>
</evidence>